<feature type="region of interest" description="Disordered" evidence="6">
    <location>
        <begin position="495"/>
        <end position="538"/>
    </location>
</feature>
<dbReference type="Pfam" id="PF08880">
    <property type="entry name" value="QLQ"/>
    <property type="match status" value="2"/>
</dbReference>
<feature type="short sequence motif" description="Bipartite nuclear localization signal" evidence="4">
    <location>
        <begin position="510"/>
        <end position="517"/>
    </location>
</feature>
<proteinExistence type="inferred from homology"/>
<dbReference type="GO" id="GO:0099402">
    <property type="term" value="P:plant organ development"/>
    <property type="evidence" value="ECO:0007669"/>
    <property type="project" value="UniProtKB-ARBA"/>
</dbReference>
<feature type="compositionally biased region" description="Basic and acidic residues" evidence="6">
    <location>
        <begin position="495"/>
        <end position="506"/>
    </location>
</feature>
<feature type="short sequence motif" description="Bipartite nuclear localization signal" evidence="4">
    <location>
        <begin position="482"/>
        <end position="492"/>
    </location>
</feature>
<dbReference type="PROSITE" id="PS51666">
    <property type="entry name" value="QLQ"/>
    <property type="match status" value="2"/>
</dbReference>
<dbReference type="GO" id="GO:0006351">
    <property type="term" value="P:DNA-templated transcription"/>
    <property type="evidence" value="ECO:0007669"/>
    <property type="project" value="UniProtKB-UniRule"/>
</dbReference>
<dbReference type="OrthoDB" id="1927209at2759"/>
<evidence type="ECO:0000259" key="7">
    <source>
        <dbReference type="PROSITE" id="PS51666"/>
    </source>
</evidence>
<feature type="domain" description="QLQ" evidence="7">
    <location>
        <begin position="416"/>
        <end position="451"/>
    </location>
</feature>
<comment type="caution">
    <text evidence="9">The sequence shown here is derived from an EMBL/GenBank/DDBJ whole genome shotgun (WGS) entry which is preliminary data.</text>
</comment>
<evidence type="ECO:0000259" key="8">
    <source>
        <dbReference type="PROSITE" id="PS51667"/>
    </source>
</evidence>
<dbReference type="PROSITE" id="PS51667">
    <property type="entry name" value="WRC"/>
    <property type="match status" value="2"/>
</dbReference>
<feature type="short sequence motif" description="Bipartite nuclear localization signal" evidence="4">
    <location>
        <begin position="125"/>
        <end position="132"/>
    </location>
</feature>
<keyword evidence="5" id="KW-0804">Transcription</keyword>
<sequence>MRGTASTSVTVGLGIGEGCDDVAYGGFRYYPFTAIQRQELEHQAMIYKYLLAGLPVPPDLIMPIRHSFEALSARLFHHPSLGYCSYYGKKFDPEPGRCRRTDGKKWRCSKDAHPDSKYCERHMHRGRNRSRKPVESQNNSSQSIPTALPHVSGGSNITGNFQNIPLYSAMGTQSSPYGSSVAKLQMEPVSYGMDHKEFRYNNNNIQGLTPDPEGQSFSSEASALGLNCNSGDATWRLMPTQVSSSSLLKQKPDTQFLGLSSAPQNMAHAFEPISDAISRQQDQHAVHPFFSEWPMNKESWSTLDDDDDVSNKNVFSSTQLSISIPRASSGFTLRGGNSPNGAGELVQIAWEVKGELHNTEINSGFSLYKGIKLVKEGNLKIKIEDMSGTASTSVTVGLGIGEGCAEVAYGGLRYYPFTAIQRQELEHQAMIYKYLLAGLPVPPDLIMPIRHSFEALSARLFHHPSLGYCSYYGKKFDPEPGRCRRTDGKKWRCSKDAHPDSKYCERHMHRGRNRSRKPVESQNNSSHSIPTALPRVSGGTNITGNFQNMPLYSVMGSQSSPYGGSVAKLQMEPVSYGMDHKEFRYNNNIQGLTPDPDDQSFSSEASGLDLSCNSGGATWRLMPTQVSSSSLLKQKPDTQLLGSSSTPRNMAHAFEPISADMSRQQDQHPVHPFFSEWPMNKESWSTLDDDEDVSNKNVFSSTQLSISIPRASSGFTLRGGNSSNGE</sequence>
<dbReference type="InterPro" id="IPR014977">
    <property type="entry name" value="WRC_dom"/>
</dbReference>
<keyword evidence="3 4" id="KW-0539">Nucleus</keyword>
<protein>
    <recommendedName>
        <fullName evidence="5">Growth-regulating factor</fullName>
    </recommendedName>
</protein>
<dbReference type="GO" id="GO:0006355">
    <property type="term" value="P:regulation of DNA-templated transcription"/>
    <property type="evidence" value="ECO:0007669"/>
    <property type="project" value="InterPro"/>
</dbReference>
<keyword evidence="10" id="KW-1185">Reference proteome</keyword>
<evidence type="ECO:0000256" key="3">
    <source>
        <dbReference type="ARBA" id="ARBA00023242"/>
    </source>
</evidence>
<evidence type="ECO:0000313" key="9">
    <source>
        <dbReference type="EMBL" id="GER57605.1"/>
    </source>
</evidence>
<dbReference type="EMBL" id="BKCP01013403">
    <property type="protein sequence ID" value="GER57605.1"/>
    <property type="molecule type" value="Genomic_DNA"/>
</dbReference>
<reference evidence="10" key="1">
    <citation type="journal article" date="2019" name="Curr. Biol.">
        <title>Genome Sequence of Striga asiatica Provides Insight into the Evolution of Plant Parasitism.</title>
        <authorList>
            <person name="Yoshida S."/>
            <person name="Kim S."/>
            <person name="Wafula E.K."/>
            <person name="Tanskanen J."/>
            <person name="Kim Y.M."/>
            <person name="Honaas L."/>
            <person name="Yang Z."/>
            <person name="Spallek T."/>
            <person name="Conn C.E."/>
            <person name="Ichihashi Y."/>
            <person name="Cheong K."/>
            <person name="Cui S."/>
            <person name="Der J.P."/>
            <person name="Gundlach H."/>
            <person name="Jiao Y."/>
            <person name="Hori C."/>
            <person name="Ishida J.K."/>
            <person name="Kasahara H."/>
            <person name="Kiba T."/>
            <person name="Kim M.S."/>
            <person name="Koo N."/>
            <person name="Laohavisit A."/>
            <person name="Lee Y.H."/>
            <person name="Lumba S."/>
            <person name="McCourt P."/>
            <person name="Mortimer J.C."/>
            <person name="Mutuku J.M."/>
            <person name="Nomura T."/>
            <person name="Sasaki-Sekimoto Y."/>
            <person name="Seto Y."/>
            <person name="Wang Y."/>
            <person name="Wakatake T."/>
            <person name="Sakakibara H."/>
            <person name="Demura T."/>
            <person name="Yamaguchi S."/>
            <person name="Yoneyama K."/>
            <person name="Manabe R.I."/>
            <person name="Nelson D.C."/>
            <person name="Schulman A.H."/>
            <person name="Timko M.P."/>
            <person name="dePamphilis C.W."/>
            <person name="Choi D."/>
            <person name="Shirasu K."/>
        </authorList>
    </citation>
    <scope>NUCLEOTIDE SEQUENCE [LARGE SCALE GENOMIC DNA]</scope>
    <source>
        <strain evidence="10">cv. UVA1</strain>
    </source>
</reference>
<feature type="domain" description="WRC" evidence="8">
    <location>
        <begin position="92"/>
        <end position="136"/>
    </location>
</feature>
<evidence type="ECO:0000256" key="5">
    <source>
        <dbReference type="RuleBase" id="RU367127"/>
    </source>
</evidence>
<feature type="compositionally biased region" description="Basic and acidic residues" evidence="6">
    <location>
        <begin position="100"/>
        <end position="121"/>
    </location>
</feature>
<dbReference type="PANTHER" id="PTHR31602">
    <property type="entry name" value="GROWTH-REGULATING FACTOR 5"/>
    <property type="match status" value="1"/>
</dbReference>
<keyword evidence="5" id="KW-0010">Activator</keyword>
<name>A0A5A7RK48_STRAF</name>
<evidence type="ECO:0000256" key="2">
    <source>
        <dbReference type="ARBA" id="ARBA00008122"/>
    </source>
</evidence>
<evidence type="ECO:0000256" key="6">
    <source>
        <dbReference type="SAM" id="MobiDB-lite"/>
    </source>
</evidence>
<organism evidence="9 10">
    <name type="scientific">Striga asiatica</name>
    <name type="common">Asiatic witchweed</name>
    <name type="synonym">Buchnera asiatica</name>
    <dbReference type="NCBI Taxonomy" id="4170"/>
    <lineage>
        <taxon>Eukaryota</taxon>
        <taxon>Viridiplantae</taxon>
        <taxon>Streptophyta</taxon>
        <taxon>Embryophyta</taxon>
        <taxon>Tracheophyta</taxon>
        <taxon>Spermatophyta</taxon>
        <taxon>Magnoliopsida</taxon>
        <taxon>eudicotyledons</taxon>
        <taxon>Gunneridae</taxon>
        <taxon>Pentapetalae</taxon>
        <taxon>asterids</taxon>
        <taxon>lamiids</taxon>
        <taxon>Lamiales</taxon>
        <taxon>Orobanchaceae</taxon>
        <taxon>Buchnereae</taxon>
        <taxon>Striga</taxon>
    </lineage>
</organism>
<dbReference type="SMART" id="SM00951">
    <property type="entry name" value="QLQ"/>
    <property type="match status" value="2"/>
</dbReference>
<feature type="compositionally biased region" description="Basic residues" evidence="6">
    <location>
        <begin position="122"/>
        <end position="131"/>
    </location>
</feature>
<dbReference type="InterPro" id="IPR014978">
    <property type="entry name" value="Gln-Leu-Gln_QLQ"/>
</dbReference>
<dbReference type="GO" id="GO:0005634">
    <property type="term" value="C:nucleus"/>
    <property type="evidence" value="ECO:0007669"/>
    <property type="project" value="UniProtKB-SubCell"/>
</dbReference>
<dbReference type="PANTHER" id="PTHR31602:SF8">
    <property type="entry name" value="GROWTH-REGULATING FACTOR 5"/>
    <property type="match status" value="1"/>
</dbReference>
<evidence type="ECO:0000256" key="4">
    <source>
        <dbReference type="PROSITE-ProRule" id="PRU01002"/>
    </source>
</evidence>
<evidence type="ECO:0000313" key="10">
    <source>
        <dbReference type="Proteomes" id="UP000325081"/>
    </source>
</evidence>
<feature type="short sequence motif" description="Bipartite nuclear localization signal" evidence="4">
    <location>
        <begin position="97"/>
        <end position="107"/>
    </location>
</feature>
<feature type="domain" description="WRC" evidence="8">
    <location>
        <begin position="477"/>
        <end position="521"/>
    </location>
</feature>
<gene>
    <name evidence="9" type="ORF">STAS_35431</name>
</gene>
<dbReference type="Proteomes" id="UP000325081">
    <property type="component" value="Unassembled WGS sequence"/>
</dbReference>
<dbReference type="GO" id="GO:0005524">
    <property type="term" value="F:ATP binding"/>
    <property type="evidence" value="ECO:0007669"/>
    <property type="project" value="UniProtKB-UniRule"/>
</dbReference>
<dbReference type="InterPro" id="IPR031137">
    <property type="entry name" value="GRF"/>
</dbReference>
<feature type="domain" description="QLQ" evidence="7">
    <location>
        <begin position="31"/>
        <end position="66"/>
    </location>
</feature>
<feature type="compositionally biased region" description="Basic residues" evidence="6">
    <location>
        <begin position="507"/>
        <end position="516"/>
    </location>
</feature>
<keyword evidence="5" id="KW-0805">Transcription regulation</keyword>
<accession>A0A5A7RK48</accession>
<comment type="subcellular location">
    <subcellularLocation>
        <location evidence="1 4 5">Nucleus</location>
    </subcellularLocation>
</comment>
<dbReference type="Pfam" id="PF08879">
    <property type="entry name" value="WRC"/>
    <property type="match status" value="2"/>
</dbReference>
<comment type="function">
    <text evidence="5">Transcription activator.</text>
</comment>
<comment type="similarity">
    <text evidence="2 5">Belongs to the GRF family.</text>
</comment>
<feature type="compositionally biased region" description="Polar residues" evidence="6">
    <location>
        <begin position="135"/>
        <end position="145"/>
    </location>
</feature>
<evidence type="ECO:0000256" key="1">
    <source>
        <dbReference type="ARBA" id="ARBA00004123"/>
    </source>
</evidence>
<dbReference type="AlphaFoldDB" id="A0A5A7RK48"/>
<feature type="compositionally biased region" description="Polar residues" evidence="6">
    <location>
        <begin position="520"/>
        <end position="529"/>
    </location>
</feature>
<comment type="domain">
    <text evidence="5">The QLQ domain and WRC domain may be involved in protein-protein interaction and DNA-binding, respectively.</text>
</comment>
<feature type="region of interest" description="Disordered" evidence="6">
    <location>
        <begin position="100"/>
        <end position="152"/>
    </location>
</feature>